<dbReference type="Proteomes" id="UP001221217">
    <property type="component" value="Unassembled WGS sequence"/>
</dbReference>
<proteinExistence type="predicted"/>
<reference evidence="1 2" key="1">
    <citation type="submission" date="2022-12" db="EMBL/GenBank/DDBJ databases">
        <title>Metagenome assembled genome from gulf of manar.</title>
        <authorList>
            <person name="Kohli P."/>
            <person name="Pk S."/>
            <person name="Venkata Ramana C."/>
            <person name="Sasikala C."/>
        </authorList>
    </citation>
    <scope>NUCLEOTIDE SEQUENCE [LARGE SCALE GENOMIC DNA]</scope>
    <source>
        <strain evidence="1">JB008</strain>
    </source>
</reference>
<dbReference type="EMBL" id="JAQQAL010000011">
    <property type="protein sequence ID" value="MDC7226312.1"/>
    <property type="molecule type" value="Genomic_DNA"/>
</dbReference>
<organism evidence="1 2">
    <name type="scientific">Candidatus Thalassospirochaeta sargassi</name>
    <dbReference type="NCBI Taxonomy" id="3119039"/>
    <lineage>
        <taxon>Bacteria</taxon>
        <taxon>Pseudomonadati</taxon>
        <taxon>Spirochaetota</taxon>
        <taxon>Spirochaetia</taxon>
        <taxon>Spirochaetales</taxon>
        <taxon>Spirochaetaceae</taxon>
        <taxon>Candidatus Thalassospirochaeta</taxon>
    </lineage>
</organism>
<evidence type="ECO:0000313" key="2">
    <source>
        <dbReference type="Proteomes" id="UP001221217"/>
    </source>
</evidence>
<name>A0AAJ1IBP9_9SPIO</name>
<sequence>MELQSISKQSLTVSQLVRAQVGSGRIALPVRSNRIYANLKHITGIGGIGNQPAFSLSQLRNLDNLIDRLKMLKGEAMKSVNLENASENDVTQMIEDFRRELYTELHKKNPYMGSLNASGLSLELFA</sequence>
<dbReference type="AlphaFoldDB" id="A0AAJ1IBP9"/>
<accession>A0AAJ1IBP9</accession>
<protein>
    <submittedName>
        <fullName evidence="1">Uncharacterized protein</fullName>
    </submittedName>
</protein>
<evidence type="ECO:0000313" key="1">
    <source>
        <dbReference type="EMBL" id="MDC7226312.1"/>
    </source>
</evidence>
<gene>
    <name evidence="1" type="ORF">PQJ61_06075</name>
</gene>
<comment type="caution">
    <text evidence="1">The sequence shown here is derived from an EMBL/GenBank/DDBJ whole genome shotgun (WGS) entry which is preliminary data.</text>
</comment>